<comment type="caution">
    <text evidence="1">The sequence shown here is derived from an EMBL/GenBank/DDBJ whole genome shotgun (WGS) entry which is preliminary data.</text>
</comment>
<dbReference type="HOGENOM" id="CLU_3184563_0_0_9"/>
<reference evidence="1 2" key="2">
    <citation type="submission" date="2009-02" db="EMBL/GenBank/DDBJ databases">
        <title>Draft genome sequence of Holdemania filiformis DSM 12042.</title>
        <authorList>
            <person name="Sudarsanam P."/>
            <person name="Ley R."/>
            <person name="Guruge J."/>
            <person name="Turnbaugh P.J."/>
            <person name="Mahowald M."/>
            <person name="Liep D."/>
            <person name="Gordon J."/>
        </authorList>
    </citation>
    <scope>NUCLEOTIDE SEQUENCE [LARGE SCALE GENOMIC DNA]</scope>
    <source>
        <strain evidence="1 2">DSM 12042</strain>
    </source>
</reference>
<organism evidence="1 2">
    <name type="scientific">Holdemania filiformis DSM 12042</name>
    <dbReference type="NCBI Taxonomy" id="545696"/>
    <lineage>
        <taxon>Bacteria</taxon>
        <taxon>Bacillati</taxon>
        <taxon>Bacillota</taxon>
        <taxon>Erysipelotrichia</taxon>
        <taxon>Erysipelotrichales</taxon>
        <taxon>Erysipelotrichaceae</taxon>
        <taxon>Holdemania</taxon>
    </lineage>
</organism>
<evidence type="ECO:0000313" key="2">
    <source>
        <dbReference type="Proteomes" id="UP000005950"/>
    </source>
</evidence>
<dbReference type="STRING" id="545696.HOLDEFILI_03140"/>
<dbReference type="AlphaFoldDB" id="B9YBD3"/>
<dbReference type="EMBL" id="ACCF01000197">
    <property type="protein sequence ID" value="EEF66708.1"/>
    <property type="molecule type" value="Genomic_DNA"/>
</dbReference>
<proteinExistence type="predicted"/>
<name>B9YBD3_9FIRM</name>
<protein>
    <submittedName>
        <fullName evidence="1">Uncharacterized protein</fullName>
    </submittedName>
</protein>
<evidence type="ECO:0000313" key="1">
    <source>
        <dbReference type="EMBL" id="EEF66708.1"/>
    </source>
</evidence>
<gene>
    <name evidence="1" type="ORF">HOLDEFILI_03140</name>
</gene>
<sequence>MKECFFLFHRATPKVLLKPFFVVRTEKAKVVRSGGEKNDKQKIFQH</sequence>
<reference evidence="1 2" key="1">
    <citation type="submission" date="2008-12" db="EMBL/GenBank/DDBJ databases">
        <authorList>
            <person name="Fulton L."/>
            <person name="Clifton S."/>
            <person name="Fulton B."/>
            <person name="Xu J."/>
            <person name="Minx P."/>
            <person name="Pepin K.H."/>
            <person name="Johnson M."/>
            <person name="Bhonagiri V."/>
            <person name="Nash W.E."/>
            <person name="Mardis E.R."/>
            <person name="Wilson R.K."/>
        </authorList>
    </citation>
    <scope>NUCLEOTIDE SEQUENCE [LARGE SCALE GENOMIC DNA]</scope>
    <source>
        <strain evidence="1 2">DSM 12042</strain>
    </source>
</reference>
<dbReference type="Proteomes" id="UP000005950">
    <property type="component" value="Unassembled WGS sequence"/>
</dbReference>
<accession>B9YBD3</accession>